<accession>A0AAV1BCD8</accession>
<reference evidence="1 2" key="1">
    <citation type="submission" date="2023-01" db="EMBL/GenBank/DDBJ databases">
        <authorList>
            <person name="Kreplak J."/>
        </authorList>
    </citation>
    <scope>NUCLEOTIDE SEQUENCE [LARGE SCALE GENOMIC DNA]</scope>
</reference>
<dbReference type="EMBL" id="OX451741">
    <property type="protein sequence ID" value="CAI8619029.1"/>
    <property type="molecule type" value="Genomic_DNA"/>
</dbReference>
<evidence type="ECO:0000313" key="2">
    <source>
        <dbReference type="Proteomes" id="UP001157006"/>
    </source>
</evidence>
<evidence type="ECO:0000313" key="1">
    <source>
        <dbReference type="EMBL" id="CAI8619029.1"/>
    </source>
</evidence>
<name>A0AAV1BCD8_VICFA</name>
<sequence length="133" mass="15473">MVIPGTCFLTFSSSFHPSLRSRLRHLVSRRCLKKCHKENMESVGEVVDENQMEPLLVHLCASVILARDFPFHHFELEALKNLYQYLNPNILMPPRNVIEAYVSELYMKEKLKLKHELATSTCIFCKFGKSNVF</sequence>
<gene>
    <name evidence="1" type="ORF">VFH_VI151520</name>
</gene>
<proteinExistence type="predicted"/>
<organism evidence="1 2">
    <name type="scientific">Vicia faba</name>
    <name type="common">Broad bean</name>
    <name type="synonym">Faba vulgaris</name>
    <dbReference type="NCBI Taxonomy" id="3906"/>
    <lineage>
        <taxon>Eukaryota</taxon>
        <taxon>Viridiplantae</taxon>
        <taxon>Streptophyta</taxon>
        <taxon>Embryophyta</taxon>
        <taxon>Tracheophyta</taxon>
        <taxon>Spermatophyta</taxon>
        <taxon>Magnoliopsida</taxon>
        <taxon>eudicotyledons</taxon>
        <taxon>Gunneridae</taxon>
        <taxon>Pentapetalae</taxon>
        <taxon>rosids</taxon>
        <taxon>fabids</taxon>
        <taxon>Fabales</taxon>
        <taxon>Fabaceae</taxon>
        <taxon>Papilionoideae</taxon>
        <taxon>50 kb inversion clade</taxon>
        <taxon>NPAAA clade</taxon>
        <taxon>Hologalegina</taxon>
        <taxon>IRL clade</taxon>
        <taxon>Fabeae</taxon>
        <taxon>Vicia</taxon>
    </lineage>
</organism>
<keyword evidence="2" id="KW-1185">Reference proteome</keyword>
<protein>
    <submittedName>
        <fullName evidence="1">Uncharacterized protein</fullName>
    </submittedName>
</protein>
<dbReference type="Proteomes" id="UP001157006">
    <property type="component" value="Chromosome 6"/>
</dbReference>
<dbReference type="AlphaFoldDB" id="A0AAV1BCD8"/>